<evidence type="ECO:0000256" key="1">
    <source>
        <dbReference type="SAM" id="SignalP"/>
    </source>
</evidence>
<evidence type="ECO:0000313" key="2">
    <source>
        <dbReference type="EMBL" id="AWK04369.1"/>
    </source>
</evidence>
<dbReference type="RefSeq" id="WP_109191874.1">
    <property type="nucleotide sequence ID" value="NZ_CP029255.1"/>
</dbReference>
<keyword evidence="3" id="KW-1185">Reference proteome</keyword>
<dbReference type="OrthoDB" id="1147959at2"/>
<dbReference type="EMBL" id="CP029255">
    <property type="protein sequence ID" value="AWK04369.1"/>
    <property type="molecule type" value="Genomic_DNA"/>
</dbReference>
<accession>A0A2S1YJW2</accession>
<name>A0A2S1YJW2_9FLAO</name>
<feature type="chain" id="PRO_5015677657" description="Carboxypeptidase-like regulatory domain-containing protein" evidence="1">
    <location>
        <begin position="21"/>
        <end position="394"/>
    </location>
</feature>
<dbReference type="KEGG" id="fcr:HYN56_09015"/>
<feature type="signal peptide" evidence="1">
    <location>
        <begin position="1"/>
        <end position="20"/>
    </location>
</feature>
<evidence type="ECO:0008006" key="4">
    <source>
        <dbReference type="Google" id="ProtNLM"/>
    </source>
</evidence>
<protein>
    <recommendedName>
        <fullName evidence="4">Carboxypeptidase-like regulatory domain-containing protein</fullName>
    </recommendedName>
</protein>
<sequence>MRLNYFKLLLLLLFKSSINGQILQINKVVVDFQTKQPLEYVNISNDIDNTISNKEGLFVFVSRDKHINISSVGYETINTTFEEINKQDTIFLKSNIIELEEIIVDNVSLVLNEVYRNGYKNYFLEPYLEEFFLRGILKRDNTIIRFQDVFGKVERNSLFVTQKNPQEKYLVEISSLRKIGISEKENNEYIEFPSFKTLFRWYSAVFNLPNEYVFTIEKINDLDYLKINFSKSEENKNTLTRKGYYVINKKDKSIKEVNYSMVGDVDKIEFNGSRGLKWRTIGIDLYIHFKKNEIENKYYIGNATLKNTFETIKGDKKTIYEAFYDLITIRNDVKEKLSSNFSVDKDIFKAKFPYSEQFWNTQNQLPLTNELHEFIKRVLDNRNNKEFEIMGNFK</sequence>
<reference evidence="2 3" key="1">
    <citation type="submission" date="2018-05" db="EMBL/GenBank/DDBJ databases">
        <title>Genome sequencing of Flavobacterium sp. HYN0056.</title>
        <authorList>
            <person name="Yi H."/>
            <person name="Baek C."/>
        </authorList>
    </citation>
    <scope>NUCLEOTIDE SEQUENCE [LARGE SCALE GENOMIC DNA]</scope>
    <source>
        <strain evidence="2 3">HYN0056</strain>
    </source>
</reference>
<gene>
    <name evidence="2" type="ORF">HYN56_09015</name>
</gene>
<dbReference type="AlphaFoldDB" id="A0A2S1YJW2"/>
<organism evidence="2 3">
    <name type="scientific">Flavobacterium crocinum</name>
    <dbReference type="NCBI Taxonomy" id="2183896"/>
    <lineage>
        <taxon>Bacteria</taxon>
        <taxon>Pseudomonadati</taxon>
        <taxon>Bacteroidota</taxon>
        <taxon>Flavobacteriia</taxon>
        <taxon>Flavobacteriales</taxon>
        <taxon>Flavobacteriaceae</taxon>
        <taxon>Flavobacterium</taxon>
    </lineage>
</organism>
<proteinExistence type="predicted"/>
<keyword evidence="1" id="KW-0732">Signal</keyword>
<dbReference type="Proteomes" id="UP000245250">
    <property type="component" value="Chromosome"/>
</dbReference>
<evidence type="ECO:0000313" key="3">
    <source>
        <dbReference type="Proteomes" id="UP000245250"/>
    </source>
</evidence>